<evidence type="ECO:0000313" key="3">
    <source>
        <dbReference type="Proteomes" id="UP000070675"/>
    </source>
</evidence>
<evidence type="ECO:0000313" key="2">
    <source>
        <dbReference type="EMBL" id="KXB33854.1"/>
    </source>
</evidence>
<sequence length="349" mass="40275">MPIYNVERYLETCLTSLVTQSYNKFEVLLLNDGSTDASGRIAARFAQTYDFVRLINKKNTGYGATLNEGLGQARGRYIAFLESDDSMYPNALQYLMQHAIKADADIVRGTFSLFWEKQNKALVQHPYPADLIGRTKDLRADLRVFLTRPAIWNGVYKKHLLDDNSIYFLQTPSAAYQDTSFAFKTYAAAQKVLLLDTPVVYYRQDNETSSVRSRGKVYAVCQEFDEIDRWLTHRNNQNFELALRNASFIARYNAYLWNLDRIAQEFQEEFIMHMSKEFSLMDDAGRIDWSLIDDWRALNLRTIMHDPQQYLHTRQRLHGPNPLAKAAFALELGGTGALFAALKERKGRK</sequence>
<dbReference type="CDD" id="cd00761">
    <property type="entry name" value="Glyco_tranf_GTA_type"/>
    <property type="match status" value="1"/>
</dbReference>
<accession>A0A133XSE2</accession>
<comment type="caution">
    <text evidence="2">The sequence shown here is derived from an EMBL/GenBank/DDBJ whole genome shotgun (WGS) entry which is preliminary data.</text>
</comment>
<dbReference type="PANTHER" id="PTHR22916">
    <property type="entry name" value="GLYCOSYLTRANSFERASE"/>
    <property type="match status" value="1"/>
</dbReference>
<dbReference type="SUPFAM" id="SSF53448">
    <property type="entry name" value="Nucleotide-diphospho-sugar transferases"/>
    <property type="match status" value="1"/>
</dbReference>
<dbReference type="Pfam" id="PF00535">
    <property type="entry name" value="Glycos_transf_2"/>
    <property type="match status" value="1"/>
</dbReference>
<gene>
    <name evidence="2" type="ORF">HMPREF3192_01083</name>
</gene>
<dbReference type="STRING" id="1393034.HMPREF3192_01083"/>
<proteinExistence type="predicted"/>
<name>A0A133XSE2_9ACTN</name>
<dbReference type="InterPro" id="IPR001173">
    <property type="entry name" value="Glyco_trans_2-like"/>
</dbReference>
<evidence type="ECO:0000259" key="1">
    <source>
        <dbReference type="Pfam" id="PF00535"/>
    </source>
</evidence>
<dbReference type="GO" id="GO:0016740">
    <property type="term" value="F:transferase activity"/>
    <property type="evidence" value="ECO:0007669"/>
    <property type="project" value="UniProtKB-KW"/>
</dbReference>
<dbReference type="PATRIC" id="fig|1393034.3.peg.1052"/>
<dbReference type="EMBL" id="LSCR01000029">
    <property type="protein sequence ID" value="KXB33854.1"/>
    <property type="molecule type" value="Genomic_DNA"/>
</dbReference>
<keyword evidence="3" id="KW-1185">Reference proteome</keyword>
<protein>
    <submittedName>
        <fullName evidence="2">Glycosyltransferase, group 2 family protein</fullName>
    </submittedName>
</protein>
<dbReference type="InterPro" id="IPR029044">
    <property type="entry name" value="Nucleotide-diphossugar_trans"/>
</dbReference>
<dbReference type="Proteomes" id="UP000070675">
    <property type="component" value="Unassembled WGS sequence"/>
</dbReference>
<dbReference type="AlphaFoldDB" id="A0A133XSE2"/>
<keyword evidence="2" id="KW-0808">Transferase</keyword>
<reference evidence="3" key="1">
    <citation type="submission" date="2016-01" db="EMBL/GenBank/DDBJ databases">
        <authorList>
            <person name="Mitreva M."/>
            <person name="Pepin K.H."/>
            <person name="Mihindukulasuriya K.A."/>
            <person name="Fulton R."/>
            <person name="Fronick C."/>
            <person name="O'Laughlin M."/>
            <person name="Miner T."/>
            <person name="Herter B."/>
            <person name="Rosa B.A."/>
            <person name="Cordes M."/>
            <person name="Tomlinson C."/>
            <person name="Wollam A."/>
            <person name="Palsikar V.B."/>
            <person name="Mardis E.R."/>
            <person name="Wilson R.K."/>
        </authorList>
    </citation>
    <scope>NUCLEOTIDE SEQUENCE [LARGE SCALE GENOMIC DNA]</scope>
    <source>
        <strain evidence="3">DNF00019</strain>
    </source>
</reference>
<dbReference type="Gene3D" id="3.90.550.10">
    <property type="entry name" value="Spore Coat Polysaccharide Biosynthesis Protein SpsA, Chain A"/>
    <property type="match status" value="1"/>
</dbReference>
<organism evidence="2 3">
    <name type="scientific">Atopobium deltae</name>
    <dbReference type="NCBI Taxonomy" id="1393034"/>
    <lineage>
        <taxon>Bacteria</taxon>
        <taxon>Bacillati</taxon>
        <taxon>Actinomycetota</taxon>
        <taxon>Coriobacteriia</taxon>
        <taxon>Coriobacteriales</taxon>
        <taxon>Atopobiaceae</taxon>
        <taxon>Atopobium</taxon>
    </lineage>
</organism>
<feature type="domain" description="Glycosyltransferase 2-like" evidence="1">
    <location>
        <begin position="1"/>
        <end position="111"/>
    </location>
</feature>